<dbReference type="EC" id="2.1.1.-" evidence="4"/>
<dbReference type="Gene3D" id="3.40.50.150">
    <property type="entry name" value="Vaccinia Virus protein VP39"/>
    <property type="match status" value="1"/>
</dbReference>
<comment type="caution">
    <text evidence="6">The sequence shown here is derived from an EMBL/GenBank/DDBJ whole genome shotgun (WGS) entry which is preliminary data.</text>
</comment>
<dbReference type="OrthoDB" id="4697647at2"/>
<comment type="caution">
    <text evidence="4">Lacks conserved residue(s) required for the propagation of feature annotation.</text>
</comment>
<dbReference type="InterPro" id="IPR013216">
    <property type="entry name" value="Methyltransf_11"/>
</dbReference>
<evidence type="ECO:0000259" key="5">
    <source>
        <dbReference type="Pfam" id="PF08241"/>
    </source>
</evidence>
<evidence type="ECO:0000313" key="7">
    <source>
        <dbReference type="Proteomes" id="UP000273643"/>
    </source>
</evidence>
<evidence type="ECO:0000256" key="1">
    <source>
        <dbReference type="ARBA" id="ARBA00022603"/>
    </source>
</evidence>
<dbReference type="GO" id="GO:0008757">
    <property type="term" value="F:S-adenosylmethionine-dependent methyltransferase activity"/>
    <property type="evidence" value="ECO:0007669"/>
    <property type="project" value="InterPro"/>
</dbReference>
<keyword evidence="7" id="KW-1185">Reference proteome</keyword>
<dbReference type="GO" id="GO:0097697">
    <property type="term" value="F:tRNA (5-carboxymethoxyuridine(34)-5-O)-methyltransferase activity"/>
    <property type="evidence" value="ECO:0007669"/>
    <property type="project" value="UniProtKB-UniRule"/>
</dbReference>
<dbReference type="HAMAP" id="MF_02057">
    <property type="entry name" value="tRNA_methyltr_CmoM"/>
    <property type="match status" value="1"/>
</dbReference>
<dbReference type="InterPro" id="IPR029063">
    <property type="entry name" value="SAM-dependent_MTases_sf"/>
</dbReference>
<keyword evidence="1 4" id="KW-0489">Methyltransferase</keyword>
<dbReference type="PANTHER" id="PTHR43464:SF19">
    <property type="entry name" value="UBIQUINONE BIOSYNTHESIS O-METHYLTRANSFERASE, MITOCHONDRIAL"/>
    <property type="match status" value="1"/>
</dbReference>
<organism evidence="6 7">
    <name type="scientific">Marinimicrobium koreense</name>
    <dbReference type="NCBI Taxonomy" id="306545"/>
    <lineage>
        <taxon>Bacteria</taxon>
        <taxon>Pseudomonadati</taxon>
        <taxon>Pseudomonadota</taxon>
        <taxon>Gammaproteobacteria</taxon>
        <taxon>Cellvibrionales</taxon>
        <taxon>Cellvibrionaceae</taxon>
        <taxon>Marinimicrobium</taxon>
    </lineage>
</organism>
<dbReference type="AlphaFoldDB" id="A0A3N1NKB8"/>
<feature type="binding site" evidence="4">
    <location>
        <position position="85"/>
    </location>
    <ligand>
        <name>S-adenosyl-L-methionine</name>
        <dbReference type="ChEBI" id="CHEBI:59789"/>
    </ligand>
</feature>
<dbReference type="InterPro" id="IPR033664">
    <property type="entry name" value="Cmo5U_methylTrfase"/>
</dbReference>
<keyword evidence="2 4" id="KW-0808">Transferase</keyword>
<dbReference type="RefSeq" id="WP_123637440.1">
    <property type="nucleotide sequence ID" value="NZ_RJUK01000001.1"/>
</dbReference>
<dbReference type="Proteomes" id="UP000273643">
    <property type="component" value="Unassembled WGS sequence"/>
</dbReference>
<keyword evidence="4" id="KW-0819">tRNA processing</keyword>
<feature type="binding site" evidence="4">
    <location>
        <position position="134"/>
    </location>
    <ligand>
        <name>S-adenosyl-L-methionine</name>
        <dbReference type="ChEBI" id="CHEBI:59789"/>
    </ligand>
</feature>
<name>A0A3N1NKB8_9GAMM</name>
<dbReference type="GO" id="GO:0032259">
    <property type="term" value="P:methylation"/>
    <property type="evidence" value="ECO:0007669"/>
    <property type="project" value="UniProtKB-KW"/>
</dbReference>
<evidence type="ECO:0000256" key="3">
    <source>
        <dbReference type="ARBA" id="ARBA00022691"/>
    </source>
</evidence>
<dbReference type="Pfam" id="PF08241">
    <property type="entry name" value="Methyltransf_11"/>
    <property type="match status" value="1"/>
</dbReference>
<sequence>MPKQPVTGDRNFDDLAQRFARNVYGGLKGRIRLSVLRRDFGQHWPFPPFVPDTGRPPLRILDAGGGQGQFSLPLARAGHAITLCDLSEQMLLGARAEADQLGVSDRVTLVQSAIQSLDDALPEEAEPFDLVICHAVLEWVLDPEALIDHLIRWLKPGGHLSLCYYNLHGAVYKNLLRANFKKVERGDYGGFRGSLSPINPLYPETVDQWLAARPLERLATSGIRVFHDYILDKSLREQAPDKVLEQELRLSQLEPYRSLGRYVHVLLKRLT</sequence>
<dbReference type="GO" id="GO:0006400">
    <property type="term" value="P:tRNA modification"/>
    <property type="evidence" value="ECO:0007669"/>
    <property type="project" value="UniProtKB-UniRule"/>
</dbReference>
<comment type="similarity">
    <text evidence="4">Belongs to the class I-like SAM-binding methyltransferase superfamily. CmoM family.</text>
</comment>
<evidence type="ECO:0000256" key="4">
    <source>
        <dbReference type="HAMAP-Rule" id="MF_02057"/>
    </source>
</evidence>
<protein>
    <recommendedName>
        <fullName evidence="4">tRNA 5-carboxymethoxyuridine methyltransferase</fullName>
        <ecNumber evidence="4">2.1.1.-</ecNumber>
    </recommendedName>
    <alternativeName>
        <fullName evidence="4">cmo5U methyltransferase</fullName>
    </alternativeName>
</protein>
<dbReference type="SUPFAM" id="SSF53335">
    <property type="entry name" value="S-adenosyl-L-methionine-dependent methyltransferases"/>
    <property type="match status" value="1"/>
</dbReference>
<gene>
    <name evidence="4" type="primary">cmoM</name>
    <name evidence="6" type="ORF">EDC38_0855</name>
</gene>
<dbReference type="CDD" id="cd02440">
    <property type="entry name" value="AdoMet_MTases"/>
    <property type="match status" value="1"/>
</dbReference>
<reference evidence="6 7" key="1">
    <citation type="submission" date="2018-11" db="EMBL/GenBank/DDBJ databases">
        <title>Genomic Encyclopedia of Type Strains, Phase IV (KMG-IV): sequencing the most valuable type-strain genomes for metagenomic binning, comparative biology and taxonomic classification.</title>
        <authorList>
            <person name="Goeker M."/>
        </authorList>
    </citation>
    <scope>NUCLEOTIDE SEQUENCE [LARGE SCALE GENOMIC DNA]</scope>
    <source>
        <strain evidence="6 7">DSM 16974</strain>
    </source>
</reference>
<evidence type="ECO:0000256" key="2">
    <source>
        <dbReference type="ARBA" id="ARBA00022679"/>
    </source>
</evidence>
<evidence type="ECO:0000313" key="6">
    <source>
        <dbReference type="EMBL" id="ROQ20254.1"/>
    </source>
</evidence>
<feature type="domain" description="Methyltransferase type 11" evidence="5">
    <location>
        <begin position="61"/>
        <end position="161"/>
    </location>
</feature>
<feature type="binding site" evidence="4">
    <location>
        <begin position="64"/>
        <end position="65"/>
    </location>
    <ligand>
        <name>S-adenosyl-L-methionine</name>
        <dbReference type="ChEBI" id="CHEBI:59789"/>
    </ligand>
</feature>
<comment type="catalytic activity">
    <reaction evidence="4">
        <text>5-carboxymethoxyuridine(34) in tRNA + S-adenosyl-L-methionine = 5-methoxycarbonylmethoxyuridine(34) in tRNA + S-adenosyl-L-homocysteine</text>
        <dbReference type="Rhea" id="RHEA:54080"/>
        <dbReference type="Rhea" id="RHEA-COMP:13383"/>
        <dbReference type="Rhea" id="RHEA-COMP:13781"/>
        <dbReference type="ChEBI" id="CHEBI:57856"/>
        <dbReference type="ChEBI" id="CHEBI:59789"/>
        <dbReference type="ChEBI" id="CHEBI:136879"/>
        <dbReference type="ChEBI" id="CHEBI:138053"/>
    </reaction>
</comment>
<dbReference type="PANTHER" id="PTHR43464">
    <property type="entry name" value="METHYLTRANSFERASE"/>
    <property type="match status" value="1"/>
</dbReference>
<proteinExistence type="inferred from homology"/>
<dbReference type="EMBL" id="RJUK01000001">
    <property type="protein sequence ID" value="ROQ20254.1"/>
    <property type="molecule type" value="Genomic_DNA"/>
</dbReference>
<comment type="function">
    <text evidence="4">Catalyzes the methylation of 5-carboxymethoxyuridine (cmo5U) to form 5-methoxycarbonylmethoxyuridine (mcmo5U) at position 34 in tRNAs.</text>
</comment>
<feature type="binding site" evidence="4">
    <location>
        <position position="32"/>
    </location>
    <ligand>
        <name>S-adenosyl-L-methionine</name>
        <dbReference type="ChEBI" id="CHEBI:59789"/>
    </ligand>
</feature>
<keyword evidence="3 4" id="KW-0949">S-adenosyl-L-methionine</keyword>
<accession>A0A3N1NKB8</accession>